<evidence type="ECO:0000256" key="1">
    <source>
        <dbReference type="SAM" id="SignalP"/>
    </source>
</evidence>
<dbReference type="NCBIfam" id="TIGR00229">
    <property type="entry name" value="sensory_box"/>
    <property type="match status" value="1"/>
</dbReference>
<dbReference type="Gene3D" id="2.130.10.10">
    <property type="entry name" value="YVTN repeat-like/Quinoprotein amine dehydrogenase"/>
    <property type="match status" value="3"/>
</dbReference>
<dbReference type="InterPro" id="IPR052155">
    <property type="entry name" value="Biofilm_reg_signaling"/>
</dbReference>
<dbReference type="Pfam" id="PF07494">
    <property type="entry name" value="Reg_prop"/>
    <property type="match status" value="1"/>
</dbReference>
<dbReference type="Pfam" id="PF00990">
    <property type="entry name" value="GGDEF"/>
    <property type="match status" value="1"/>
</dbReference>
<evidence type="ECO:0000313" key="6">
    <source>
        <dbReference type="Proteomes" id="UP001382455"/>
    </source>
</evidence>
<feature type="domain" description="EAL" evidence="3">
    <location>
        <begin position="1236"/>
        <end position="1486"/>
    </location>
</feature>
<dbReference type="PANTHER" id="PTHR44757">
    <property type="entry name" value="DIGUANYLATE CYCLASE DGCP"/>
    <property type="match status" value="1"/>
</dbReference>
<dbReference type="Gene3D" id="2.60.40.10">
    <property type="entry name" value="Immunoglobulins"/>
    <property type="match status" value="1"/>
</dbReference>
<feature type="signal peptide" evidence="1">
    <location>
        <begin position="1"/>
        <end position="21"/>
    </location>
</feature>
<dbReference type="Gene3D" id="3.20.20.450">
    <property type="entry name" value="EAL domain"/>
    <property type="match status" value="1"/>
</dbReference>
<name>A0ABU8ENY8_9GAMM</name>
<keyword evidence="6" id="KW-1185">Reference proteome</keyword>
<dbReference type="Gene3D" id="3.30.70.270">
    <property type="match status" value="1"/>
</dbReference>
<protein>
    <submittedName>
        <fullName evidence="5">EAL domain-containing protein</fullName>
    </submittedName>
</protein>
<dbReference type="InterPro" id="IPR000160">
    <property type="entry name" value="GGDEF_dom"/>
</dbReference>
<dbReference type="InterPro" id="IPR035965">
    <property type="entry name" value="PAS-like_dom_sf"/>
</dbReference>
<dbReference type="InterPro" id="IPR011110">
    <property type="entry name" value="Reg_prop"/>
</dbReference>
<sequence length="1486" mass="170306">MIWRYCVLAILLCAVSINALANSKANVRRFSPNEGLAQSYVTGLLVDKNGYLWVGTEAGVNRYDGYQLSTMTGAEGQLRDKSIDFLYEDKQNDIWISTTYSGLYRYKTDTYQLERVLDFKNDRTHSPVVMLETHQPNFYWLGRVHDLALLNSETGEVKSVFKIPGDFKYAYVRALKYYKHFLIIGTSEGAFVMDTRTEKIVKLEFLNEPAAHHDQYNTKSFHISGSQLWLGTVQGLHTVELDHIERLVAGEIDKLSSELRISDLNIWKIMPFKSGLKLATNEGVYNYFADDDQLIKSTELDNSDFKLSDNSIVDMLLSDDGSMWLASKTDGAYFVSNNNYSFQNYNRDTLYGGLSHNNIWSIVEHNKDIWLATSDGITRFNPYSYQSQTYLEGYLADRLNHEFHVYKMFSFNGKLWLVSTRGLFTFDLETLTISAVEMPFEKYKDMFSKQIVIGHFNDAGDMYFKSFRYGYFKYNVVTEELTQIHPDVKVIGDTFAGYFLPPLDDSKLPLFYHNKTLYQLMPDNTVEYRYTAPVPDEVEYLSLASYVIDNNGILWLSYYGYGLVGLDSTTFEEKYKIEDRVDTRGSLFYSLTKDQRGMIWMASHSGIWRFDPNTQHFRQFTVDDGIAVNEFNSAAKITYSDGRIVFGSIKGVTSFFPERNDANEHISERVNITSITLMSRKLEAESIIQQNLLELDYDDIGLEIGFSAMLFKYQERVEYEYRLDDSALVRTSNNKVAFARISPGKHTFYVRARDPLNGSYTDFKSFTIQVNYPPWRSPAAFAIYFILLASIVSVWMLRRHRYQTRLLAAHKQSSENATRLKMALQSSQSGVWEWQSGLGHSYQPRLVDELGFDKSEVSLDEYLAKIHPDDRARYRIEWLEFVSTDKGEFELAYRVRHSQGHWRWYKDVGRVIEWDEDVPQRVSGTYTNFTRERDFENSARLFSAAFEHTRDWVFVMDREFNILAINKALRESHHFDLKQDSARKLSLGLSAKRRTYYLRALGKLNVGEHYQSEETITSPDGTKYNCLIKATAIAAENGEVDNYIVVITDISSQKEAEQALYLLANYDKLTKLPNRSLFIDRVAHAISLNKNSEQLLAVLFIDLDQFKKVNDSFGHHDGDKLLVEIAERIKQVIDGKATAARLNSDEFTVLLENINSKEDVIALCQRLIAALKEPFALAGETVRITASIGVAIFPDDETTAINLIKAADIAMYHAKKRGGECFLFFQQEMNKKVQRLLRLESRLKQAHSENELSNQYQPIIDVNTGKVVGFETLMRWQHNGEAISPSRFIAIAENTGLITEMTMASLTRAVQDMQRWCEIDNDFYVSINLSAKDFHHLDLAEQIIALCNTYEVPCQMVALEITESVLMADFDSAKAAMDKLKSAGCRIYLDDFGTGYSSLAYLKRFPVDVIKIDGGFVRNIGDEADDEAIIRSTLALAKSLGKVCIAEGVESKEQLLFLQAEGCEYVQGYYFYSPLDASQVKSLLKR</sequence>
<dbReference type="RefSeq" id="WP_336434561.1">
    <property type="nucleotide sequence ID" value="NZ_JBAWKS010000001.1"/>
</dbReference>
<dbReference type="Proteomes" id="UP001382455">
    <property type="component" value="Unassembled WGS sequence"/>
</dbReference>
<dbReference type="PROSITE" id="PS50887">
    <property type="entry name" value="GGDEF"/>
    <property type="match status" value="1"/>
</dbReference>
<dbReference type="InterPro" id="IPR029787">
    <property type="entry name" value="Nucleotide_cyclase"/>
</dbReference>
<reference evidence="5 6" key="1">
    <citation type="submission" date="2023-12" db="EMBL/GenBank/DDBJ databases">
        <title>Friends and Foes: Symbiotic and Algicidal bacterial influence on Karenia brevis blooms.</title>
        <authorList>
            <person name="Fei C."/>
            <person name="Mohamed A.R."/>
            <person name="Booker A."/>
            <person name="Arshad M."/>
            <person name="Klass S."/>
            <person name="Ahn S."/>
            <person name="Gilbert P.M."/>
            <person name="Heil C.A."/>
            <person name="Martinez J.M."/>
            <person name="Amin S.A."/>
        </authorList>
    </citation>
    <scope>NUCLEOTIDE SEQUENCE [LARGE SCALE GENOMIC DNA]</scope>
    <source>
        <strain evidence="5 6">CE15</strain>
    </source>
</reference>
<dbReference type="CDD" id="cd01949">
    <property type="entry name" value="GGDEF"/>
    <property type="match status" value="1"/>
</dbReference>
<keyword evidence="1" id="KW-0732">Signal</keyword>
<dbReference type="SUPFAM" id="SSF63829">
    <property type="entry name" value="Calcium-dependent phosphotriesterase"/>
    <property type="match status" value="1"/>
</dbReference>
<evidence type="ECO:0000313" key="5">
    <source>
        <dbReference type="EMBL" id="MEI4548690.1"/>
    </source>
</evidence>
<dbReference type="SUPFAM" id="SSF55073">
    <property type="entry name" value="Nucleotide cyclase"/>
    <property type="match status" value="1"/>
</dbReference>
<dbReference type="InterPro" id="IPR000700">
    <property type="entry name" value="PAS-assoc_C"/>
</dbReference>
<dbReference type="InterPro" id="IPR001610">
    <property type="entry name" value="PAC"/>
</dbReference>
<comment type="caution">
    <text evidence="5">The sequence shown here is derived from an EMBL/GenBank/DDBJ whole genome shotgun (WGS) entry which is preliminary data.</text>
</comment>
<dbReference type="SMART" id="SM00086">
    <property type="entry name" value="PAC"/>
    <property type="match status" value="2"/>
</dbReference>
<organism evidence="5 6">
    <name type="scientific">Pseudoalteromonas spongiae</name>
    <dbReference type="NCBI Taxonomy" id="298657"/>
    <lineage>
        <taxon>Bacteria</taxon>
        <taxon>Pseudomonadati</taxon>
        <taxon>Pseudomonadota</taxon>
        <taxon>Gammaproteobacteria</taxon>
        <taxon>Alteromonadales</taxon>
        <taxon>Pseudoalteromonadaceae</taxon>
        <taxon>Pseudoalteromonas</taxon>
    </lineage>
</organism>
<dbReference type="SMART" id="SM00267">
    <property type="entry name" value="GGDEF"/>
    <property type="match status" value="1"/>
</dbReference>
<dbReference type="SMART" id="SM00052">
    <property type="entry name" value="EAL"/>
    <property type="match status" value="1"/>
</dbReference>
<proteinExistence type="predicted"/>
<dbReference type="CDD" id="cd01948">
    <property type="entry name" value="EAL"/>
    <property type="match status" value="1"/>
</dbReference>
<dbReference type="EMBL" id="JBAWKS010000001">
    <property type="protein sequence ID" value="MEI4548690.1"/>
    <property type="molecule type" value="Genomic_DNA"/>
</dbReference>
<dbReference type="PROSITE" id="PS50113">
    <property type="entry name" value="PAC"/>
    <property type="match status" value="1"/>
</dbReference>
<dbReference type="PANTHER" id="PTHR44757:SF2">
    <property type="entry name" value="BIOFILM ARCHITECTURE MAINTENANCE PROTEIN MBAA"/>
    <property type="match status" value="1"/>
</dbReference>
<dbReference type="InterPro" id="IPR013783">
    <property type="entry name" value="Ig-like_fold"/>
</dbReference>
<evidence type="ECO:0000259" key="4">
    <source>
        <dbReference type="PROSITE" id="PS50887"/>
    </source>
</evidence>
<dbReference type="SUPFAM" id="SSF141868">
    <property type="entry name" value="EAL domain-like"/>
    <property type="match status" value="1"/>
</dbReference>
<dbReference type="InterPro" id="IPR015943">
    <property type="entry name" value="WD40/YVTN_repeat-like_dom_sf"/>
</dbReference>
<dbReference type="InterPro" id="IPR013655">
    <property type="entry name" value="PAS_fold_3"/>
</dbReference>
<dbReference type="InterPro" id="IPR043128">
    <property type="entry name" value="Rev_trsase/Diguanyl_cyclase"/>
</dbReference>
<dbReference type="InterPro" id="IPR035919">
    <property type="entry name" value="EAL_sf"/>
</dbReference>
<dbReference type="NCBIfam" id="TIGR00254">
    <property type="entry name" value="GGDEF"/>
    <property type="match status" value="1"/>
</dbReference>
<dbReference type="Pfam" id="PF08448">
    <property type="entry name" value="PAS_4"/>
    <property type="match status" value="1"/>
</dbReference>
<feature type="chain" id="PRO_5046002178" evidence="1">
    <location>
        <begin position="22"/>
        <end position="1486"/>
    </location>
</feature>
<dbReference type="PROSITE" id="PS50883">
    <property type="entry name" value="EAL"/>
    <property type="match status" value="1"/>
</dbReference>
<dbReference type="InterPro" id="IPR001633">
    <property type="entry name" value="EAL_dom"/>
</dbReference>
<feature type="domain" description="PAC" evidence="2">
    <location>
        <begin position="1010"/>
        <end position="1062"/>
    </location>
</feature>
<dbReference type="SUPFAM" id="SSF101898">
    <property type="entry name" value="NHL repeat"/>
    <property type="match status" value="1"/>
</dbReference>
<evidence type="ECO:0000259" key="3">
    <source>
        <dbReference type="PROSITE" id="PS50883"/>
    </source>
</evidence>
<gene>
    <name evidence="5" type="ORF">WAE96_03075</name>
</gene>
<dbReference type="SUPFAM" id="SSF55785">
    <property type="entry name" value="PYP-like sensor domain (PAS domain)"/>
    <property type="match status" value="2"/>
</dbReference>
<accession>A0ABU8ENY8</accession>
<dbReference type="Pfam" id="PF00563">
    <property type="entry name" value="EAL"/>
    <property type="match status" value="1"/>
</dbReference>
<dbReference type="Gene3D" id="3.30.450.20">
    <property type="entry name" value="PAS domain"/>
    <property type="match status" value="2"/>
</dbReference>
<dbReference type="InterPro" id="IPR000014">
    <property type="entry name" value="PAS"/>
</dbReference>
<feature type="domain" description="GGDEF" evidence="4">
    <location>
        <begin position="1094"/>
        <end position="1227"/>
    </location>
</feature>
<dbReference type="Pfam" id="PF08447">
    <property type="entry name" value="PAS_3"/>
    <property type="match status" value="1"/>
</dbReference>
<evidence type="ECO:0000259" key="2">
    <source>
        <dbReference type="PROSITE" id="PS50113"/>
    </source>
</evidence>
<dbReference type="InterPro" id="IPR013656">
    <property type="entry name" value="PAS_4"/>
</dbReference>